<reference evidence="1" key="1">
    <citation type="submission" date="2023-07" db="EMBL/GenBank/DDBJ databases">
        <authorList>
            <person name="Stuckert A."/>
        </authorList>
    </citation>
    <scope>NUCLEOTIDE SEQUENCE</scope>
</reference>
<sequence length="107" mass="11712">MLPELTDARVLSILNSMTSENSVDRFCCSLSPCLGKVPDDWQERVRAAILTLIAASQGEQDPNPVLGPIEQWRAEQNQRQMPSATNITHAQNVGSNLNVQVSLALVI</sequence>
<dbReference type="EMBL" id="CAUEEQ010046825">
    <property type="protein sequence ID" value="CAJ0958966.1"/>
    <property type="molecule type" value="Genomic_DNA"/>
</dbReference>
<proteinExistence type="predicted"/>
<organism evidence="1 2">
    <name type="scientific">Ranitomeya imitator</name>
    <name type="common">mimic poison frog</name>
    <dbReference type="NCBI Taxonomy" id="111125"/>
    <lineage>
        <taxon>Eukaryota</taxon>
        <taxon>Metazoa</taxon>
        <taxon>Chordata</taxon>
        <taxon>Craniata</taxon>
        <taxon>Vertebrata</taxon>
        <taxon>Euteleostomi</taxon>
        <taxon>Amphibia</taxon>
        <taxon>Batrachia</taxon>
        <taxon>Anura</taxon>
        <taxon>Neobatrachia</taxon>
        <taxon>Hyloidea</taxon>
        <taxon>Dendrobatidae</taxon>
        <taxon>Dendrobatinae</taxon>
        <taxon>Ranitomeya</taxon>
    </lineage>
</organism>
<evidence type="ECO:0000313" key="2">
    <source>
        <dbReference type="Proteomes" id="UP001176940"/>
    </source>
</evidence>
<name>A0ABN9M504_9NEOB</name>
<keyword evidence="2" id="KW-1185">Reference proteome</keyword>
<protein>
    <submittedName>
        <fullName evidence="1">Uncharacterized protein</fullName>
    </submittedName>
</protein>
<comment type="caution">
    <text evidence="1">The sequence shown here is derived from an EMBL/GenBank/DDBJ whole genome shotgun (WGS) entry which is preliminary data.</text>
</comment>
<dbReference type="Proteomes" id="UP001176940">
    <property type="component" value="Unassembled WGS sequence"/>
</dbReference>
<gene>
    <name evidence="1" type="ORF">RIMI_LOCUS16629382</name>
</gene>
<accession>A0ABN9M504</accession>
<evidence type="ECO:0000313" key="1">
    <source>
        <dbReference type="EMBL" id="CAJ0958966.1"/>
    </source>
</evidence>